<accession>A0AC59HU89</accession>
<dbReference type="Proteomes" id="UP001317613">
    <property type="component" value="Chromosome"/>
</dbReference>
<name>A0AC59HU89_ENTFL</name>
<reference evidence="1" key="1">
    <citation type="submission" date="2022-08" db="EMBL/GenBank/DDBJ databases">
        <title>Molecular epidemiological analysis of five strains of VanD-type vancomycin-resistant Enterococcus faecalis.</title>
        <authorList>
            <person name="Mimura K."/>
            <person name="Hashimoto Y."/>
            <person name="Tomita H."/>
        </authorList>
    </citation>
    <scope>NUCLEOTIDE SEQUENCE</scope>
    <source>
        <strain evidence="1">SVR2332</strain>
    </source>
</reference>
<dbReference type="EMBL" id="AP026729">
    <property type="protein sequence ID" value="BDQ63150.1"/>
    <property type="molecule type" value="Genomic_DNA"/>
</dbReference>
<proteinExistence type="predicted"/>
<organism evidence="1 2">
    <name type="scientific">Enterococcus faecalis</name>
    <name type="common">Streptococcus faecalis</name>
    <dbReference type="NCBI Taxonomy" id="1351"/>
    <lineage>
        <taxon>Bacteria</taxon>
        <taxon>Bacillati</taxon>
        <taxon>Bacillota</taxon>
        <taxon>Bacilli</taxon>
        <taxon>Lactobacillales</taxon>
        <taxon>Enterococcaceae</taxon>
        <taxon>Enterococcus</taxon>
    </lineage>
</organism>
<protein>
    <submittedName>
        <fullName evidence="1">Uncharacterized protein</fullName>
    </submittedName>
</protein>
<sequence length="159" mass="17918">MNNDVHEIKQLDGTRIGFILKGIVVGILVGFVVSLFRLGIEKIGEQVVHLYQTFHEKPFWMIPWFLFSLVLAYLLGRLIKSEPAIKGSGIPQVEGQLQSQLEIHWFPVLWKKFIGGILAISPGLFLGREGPSIQLGAVVGQGYSQWRQSTKSEEKNFNQ</sequence>
<gene>
    <name evidence="1" type="ORF">EfsSVR2332_32280</name>
</gene>
<evidence type="ECO:0000313" key="2">
    <source>
        <dbReference type="Proteomes" id="UP001317613"/>
    </source>
</evidence>
<evidence type="ECO:0000313" key="1">
    <source>
        <dbReference type="EMBL" id="BDQ63150.1"/>
    </source>
</evidence>